<feature type="coiled-coil region" evidence="4">
    <location>
        <begin position="573"/>
        <end position="632"/>
    </location>
</feature>
<dbReference type="Pfam" id="PF12848">
    <property type="entry name" value="ABC_tran_Xtn"/>
    <property type="match status" value="1"/>
</dbReference>
<dbReference type="RefSeq" id="WP_009455615.1">
    <property type="nucleotide sequence ID" value="NZ_AGIZ01000003.1"/>
</dbReference>
<sequence>MSLVTLQSVQKDFGIKEILRNASFSLDANDKVGLIGTNGSGKSTLLKMIAGLEPIDGGQILVNSGAKIIYLPQQPDLDENHTVLEQVFADSGENMALVREYEEISDKLAHYPEDNQLMSRLSVVMQRMDATGAWELETNAKIILSKLGITDFNATVGTLSGGYRKRIALATALLSEPDLLLMDEPTNHLDANSVEWLQSYLHRYRGALLLITHDRYFLDRVTNRIIEIDRGDIYTYSGNYSYYLEKKAEAEESAVSSQRKFQGILRRELEWLKRGPKARSTKQKARIDRIRDMQATEFKQAQGKVDIATASRRIGKKVIKLNNISKGYGDHTLIKDFTYEFSPEDRIGIIGGNGAGKSTLMDIITGRVQPDAGSVDIGATIHIGYFDQHSEELLTALNENQRVIDYIKEEGEYVKIADGTKITASQMLERFLFPGNQQYAPIHKLSGGEKRRLFLLRVLMSAPNVLILDEPTNDLDVQTLAVLEEYLEDFNGCVIVVSHDRYFLDRTVDTIFALEEGGVIRQYPGNYSVYLDYKKAEEEKQQATINPKEKPKNQQTQPAESQAKEAAKKKRLSTWERREFEQLEDKIAQLEAEKAEAEKAMANVPAGNYTQVQKLYEQVEALKQAIDQATERWLELAEIES</sequence>
<accession>G6FQT5</accession>
<feature type="compositionally biased region" description="Basic and acidic residues" evidence="5">
    <location>
        <begin position="540"/>
        <end position="552"/>
    </location>
</feature>
<keyword evidence="4" id="KW-0175">Coiled coil</keyword>
<keyword evidence="3" id="KW-0067">ATP-binding</keyword>
<keyword evidence="1" id="KW-0677">Repeat</keyword>
<dbReference type="GeneID" id="35798423"/>
<dbReference type="FunFam" id="3.40.50.300:FF:000011">
    <property type="entry name" value="Putative ABC transporter ATP-binding component"/>
    <property type="match status" value="1"/>
</dbReference>
<comment type="caution">
    <text evidence="7">The sequence shown here is derived from an EMBL/GenBank/DDBJ whole genome shotgun (WGS) entry which is preliminary data.</text>
</comment>
<keyword evidence="2" id="KW-0547">Nucleotide-binding</keyword>
<dbReference type="EMBL" id="AGIZ01000003">
    <property type="protein sequence ID" value="EHC18170.1"/>
    <property type="molecule type" value="Genomic_DNA"/>
</dbReference>
<evidence type="ECO:0000256" key="2">
    <source>
        <dbReference type="ARBA" id="ARBA00022741"/>
    </source>
</evidence>
<feature type="domain" description="ABC transporter" evidence="6">
    <location>
        <begin position="319"/>
        <end position="541"/>
    </location>
</feature>
<dbReference type="PANTHER" id="PTHR42855">
    <property type="entry name" value="ABC TRANSPORTER ATP-BINDING SUBUNIT"/>
    <property type="match status" value="1"/>
</dbReference>
<feature type="domain" description="ABC transporter" evidence="6">
    <location>
        <begin position="4"/>
        <end position="255"/>
    </location>
</feature>
<dbReference type="SUPFAM" id="SSF52540">
    <property type="entry name" value="P-loop containing nucleoside triphosphate hydrolases"/>
    <property type="match status" value="2"/>
</dbReference>
<protein>
    <submittedName>
        <fullName evidence="7">ABC transporter related protein</fullName>
    </submittedName>
</protein>
<dbReference type="FunFam" id="3.40.50.300:FF:000309">
    <property type="entry name" value="ABC transporter ATP-binding protein"/>
    <property type="match status" value="1"/>
</dbReference>
<proteinExistence type="predicted"/>
<dbReference type="PATRIC" id="fig|741277.3.peg.1432"/>
<evidence type="ECO:0000256" key="3">
    <source>
        <dbReference type="ARBA" id="ARBA00022840"/>
    </source>
</evidence>
<organism evidence="7 8">
    <name type="scientific">Fischerella thermalis JSC-11</name>
    <dbReference type="NCBI Taxonomy" id="741277"/>
    <lineage>
        <taxon>Bacteria</taxon>
        <taxon>Bacillati</taxon>
        <taxon>Cyanobacteriota</taxon>
        <taxon>Cyanophyceae</taxon>
        <taxon>Nostocales</taxon>
        <taxon>Hapalosiphonaceae</taxon>
        <taxon>Fischerella</taxon>
    </lineage>
</organism>
<dbReference type="InterPro" id="IPR003593">
    <property type="entry name" value="AAA+_ATPase"/>
</dbReference>
<evidence type="ECO:0000313" key="8">
    <source>
        <dbReference type="Proteomes" id="UP000004344"/>
    </source>
</evidence>
<dbReference type="GO" id="GO:0003677">
    <property type="term" value="F:DNA binding"/>
    <property type="evidence" value="ECO:0007669"/>
    <property type="project" value="InterPro"/>
</dbReference>
<evidence type="ECO:0000256" key="4">
    <source>
        <dbReference type="SAM" id="Coils"/>
    </source>
</evidence>
<dbReference type="PANTHER" id="PTHR42855:SF1">
    <property type="entry name" value="ABC TRANSPORTER DOMAIN-CONTAINING PROTEIN"/>
    <property type="match status" value="1"/>
</dbReference>
<dbReference type="Pfam" id="PF00005">
    <property type="entry name" value="ABC_tran"/>
    <property type="match status" value="2"/>
</dbReference>
<evidence type="ECO:0000313" key="7">
    <source>
        <dbReference type="EMBL" id="EHC18170.1"/>
    </source>
</evidence>
<evidence type="ECO:0000259" key="6">
    <source>
        <dbReference type="PROSITE" id="PS50893"/>
    </source>
</evidence>
<dbReference type="AlphaFoldDB" id="G6FQT5"/>
<dbReference type="GO" id="GO:0005524">
    <property type="term" value="F:ATP binding"/>
    <property type="evidence" value="ECO:0007669"/>
    <property type="project" value="UniProtKB-KW"/>
</dbReference>
<dbReference type="InterPro" id="IPR017871">
    <property type="entry name" value="ABC_transporter-like_CS"/>
</dbReference>
<reference evidence="7 8" key="1">
    <citation type="submission" date="2011-09" db="EMBL/GenBank/DDBJ databases">
        <title>The draft genome of Fischerella sp. JSC-11.</title>
        <authorList>
            <consortium name="US DOE Joint Genome Institute (JGI-PGF)"/>
            <person name="Lucas S."/>
            <person name="Han J."/>
            <person name="Lapidus A."/>
            <person name="Cheng J.-F."/>
            <person name="Goodwin L."/>
            <person name="Pitluck S."/>
            <person name="Peters L."/>
            <person name="Land M.L."/>
            <person name="Hauser L."/>
            <person name="Sarkisova S."/>
            <person name="Bryant D.A."/>
            <person name="Brown I."/>
            <person name="Woyke T.J."/>
        </authorList>
    </citation>
    <scope>NUCLEOTIDE SEQUENCE [LARGE SCALE GENOMIC DNA]</scope>
    <source>
        <strain evidence="7 8">JSC-11</strain>
    </source>
</reference>
<feature type="region of interest" description="Disordered" evidence="5">
    <location>
        <begin position="540"/>
        <end position="572"/>
    </location>
</feature>
<dbReference type="PROSITE" id="PS50893">
    <property type="entry name" value="ABC_TRANSPORTER_2"/>
    <property type="match status" value="2"/>
</dbReference>
<keyword evidence="8" id="KW-1185">Reference proteome</keyword>
<dbReference type="Gene3D" id="1.10.287.380">
    <property type="entry name" value="Valyl-tRNA synthetase, C-terminal domain"/>
    <property type="match status" value="1"/>
</dbReference>
<dbReference type="InterPro" id="IPR032524">
    <property type="entry name" value="ABC_tran_C"/>
</dbReference>
<dbReference type="InterPro" id="IPR003439">
    <property type="entry name" value="ABC_transporter-like_ATP-bd"/>
</dbReference>
<dbReference type="Proteomes" id="UP000004344">
    <property type="component" value="Unassembled WGS sequence"/>
</dbReference>
<dbReference type="InterPro" id="IPR051309">
    <property type="entry name" value="ABCF_ATPase"/>
</dbReference>
<dbReference type="SMART" id="SM00382">
    <property type="entry name" value="AAA"/>
    <property type="match status" value="2"/>
</dbReference>
<name>G6FQT5_9CYAN</name>
<gene>
    <name evidence="7" type="ORF">FJSC11DRAFT_1232</name>
</gene>
<dbReference type="GO" id="GO:0016887">
    <property type="term" value="F:ATP hydrolysis activity"/>
    <property type="evidence" value="ECO:0007669"/>
    <property type="project" value="InterPro"/>
</dbReference>
<dbReference type="InterPro" id="IPR032781">
    <property type="entry name" value="ABC_tran_Xtn"/>
</dbReference>
<evidence type="ECO:0000256" key="5">
    <source>
        <dbReference type="SAM" id="MobiDB-lite"/>
    </source>
</evidence>
<dbReference type="CDD" id="cd03221">
    <property type="entry name" value="ABCF_EF-3"/>
    <property type="match status" value="2"/>
</dbReference>
<dbReference type="Gene3D" id="3.40.50.300">
    <property type="entry name" value="P-loop containing nucleotide triphosphate hydrolases"/>
    <property type="match status" value="2"/>
</dbReference>
<dbReference type="Pfam" id="PF16326">
    <property type="entry name" value="ABC_tran_CTD"/>
    <property type="match status" value="1"/>
</dbReference>
<dbReference type="InterPro" id="IPR027417">
    <property type="entry name" value="P-loop_NTPase"/>
</dbReference>
<dbReference type="InterPro" id="IPR037118">
    <property type="entry name" value="Val-tRNA_synth_C_sf"/>
</dbReference>
<dbReference type="PROSITE" id="PS00211">
    <property type="entry name" value="ABC_TRANSPORTER_1"/>
    <property type="match status" value="1"/>
</dbReference>
<evidence type="ECO:0000256" key="1">
    <source>
        <dbReference type="ARBA" id="ARBA00022737"/>
    </source>
</evidence>